<evidence type="ECO:0000313" key="3">
    <source>
        <dbReference type="RefSeq" id="XP_018010313.1"/>
    </source>
</evidence>
<feature type="region of interest" description="Disordered" evidence="1">
    <location>
        <begin position="271"/>
        <end position="293"/>
    </location>
</feature>
<dbReference type="GeneID" id="108667759"/>
<feature type="region of interest" description="Disordered" evidence="1">
    <location>
        <begin position="100"/>
        <end position="192"/>
    </location>
</feature>
<evidence type="ECO:0000256" key="1">
    <source>
        <dbReference type="SAM" id="MobiDB-lite"/>
    </source>
</evidence>
<dbReference type="OrthoDB" id="6373602at2759"/>
<name>A0A8B7N9Y7_HYAAZ</name>
<feature type="compositionally biased region" description="Basic residues" evidence="1">
    <location>
        <begin position="138"/>
        <end position="161"/>
    </location>
</feature>
<protein>
    <submittedName>
        <fullName evidence="3">Uncharacterized protein LOC108667759</fullName>
    </submittedName>
</protein>
<organism evidence="2 3">
    <name type="scientific">Hyalella azteca</name>
    <name type="common">Amphipod</name>
    <dbReference type="NCBI Taxonomy" id="294128"/>
    <lineage>
        <taxon>Eukaryota</taxon>
        <taxon>Metazoa</taxon>
        <taxon>Ecdysozoa</taxon>
        <taxon>Arthropoda</taxon>
        <taxon>Crustacea</taxon>
        <taxon>Multicrustacea</taxon>
        <taxon>Malacostraca</taxon>
        <taxon>Eumalacostraca</taxon>
        <taxon>Peracarida</taxon>
        <taxon>Amphipoda</taxon>
        <taxon>Senticaudata</taxon>
        <taxon>Talitrida</taxon>
        <taxon>Talitroidea</taxon>
        <taxon>Hyalellidae</taxon>
        <taxon>Hyalella</taxon>
    </lineage>
</organism>
<dbReference type="AlphaFoldDB" id="A0A8B7N9Y7"/>
<gene>
    <name evidence="3" type="primary">LOC108667759</name>
</gene>
<dbReference type="Proteomes" id="UP000694843">
    <property type="component" value="Unplaced"/>
</dbReference>
<proteinExistence type="predicted"/>
<keyword evidence="2" id="KW-1185">Reference proteome</keyword>
<dbReference type="RefSeq" id="XP_018010313.1">
    <property type="nucleotide sequence ID" value="XM_018154824.2"/>
</dbReference>
<accession>A0A8B7N9Y7</accession>
<evidence type="ECO:0000313" key="2">
    <source>
        <dbReference type="Proteomes" id="UP000694843"/>
    </source>
</evidence>
<dbReference type="KEGG" id="hazt:108667759"/>
<sequence length="293" mass="32895">MNNHSRSVSAALDMVEAAISSWERQAKAAKNFQEQQLQQQKLLEELQDLSHQNVTHRTGNPSNSLNIPINYPTSEQISSNRLVNEASPLKPRKIFLNDESLKKNSVEHHRSPIHKKSRDSKTLVSSVPSVLLHARGSSSRKKCRIRSSSKHHHRRHRHRSSSHSGSSRREKNNNDVTAESMTELEPKQHQKSDEKFLVKHASNGYAQATLSSKLKEKLDEKPGKKEKVSSLPFVPVGSQGKSFHVGIIIQKELGKLKSQPLDVWAAAKQNAARKEAEGSESASNILRRELTKS</sequence>
<reference evidence="3" key="1">
    <citation type="submission" date="2025-08" db="UniProtKB">
        <authorList>
            <consortium name="RefSeq"/>
        </authorList>
    </citation>
    <scope>IDENTIFICATION</scope>
    <source>
        <tissue evidence="3">Whole organism</tissue>
    </source>
</reference>
<feature type="compositionally biased region" description="Basic and acidic residues" evidence="1">
    <location>
        <begin position="100"/>
        <end position="110"/>
    </location>
</feature>